<accession>A0ABU1J1L4</accession>
<feature type="domain" description="N-acetyltransferase" evidence="2">
    <location>
        <begin position="15"/>
        <end position="164"/>
    </location>
</feature>
<reference evidence="3 4" key="1">
    <citation type="submission" date="2023-07" db="EMBL/GenBank/DDBJ databases">
        <title>Genomic Encyclopedia of Type Strains, Phase IV (KMG-IV): sequencing the most valuable type-strain genomes for metagenomic binning, comparative biology and taxonomic classification.</title>
        <authorList>
            <person name="Goeker M."/>
        </authorList>
    </citation>
    <scope>NUCLEOTIDE SEQUENCE [LARGE SCALE GENOMIC DNA]</scope>
    <source>
        <strain evidence="3 4">DSM 22170</strain>
    </source>
</reference>
<dbReference type="InterPro" id="IPR000182">
    <property type="entry name" value="GNAT_dom"/>
</dbReference>
<gene>
    <name evidence="3" type="ORF">JOC58_003307</name>
</gene>
<name>A0ABU1J1L4_9BACL</name>
<keyword evidence="1" id="KW-0808">Transferase</keyword>
<organism evidence="3 4">
    <name type="scientific">Paenibacillus hunanensis</name>
    <dbReference type="NCBI Taxonomy" id="539262"/>
    <lineage>
        <taxon>Bacteria</taxon>
        <taxon>Bacillati</taxon>
        <taxon>Bacillota</taxon>
        <taxon>Bacilli</taxon>
        <taxon>Bacillales</taxon>
        <taxon>Paenibacillaceae</taxon>
        <taxon>Paenibacillus</taxon>
    </lineage>
</organism>
<dbReference type="InterPro" id="IPR016181">
    <property type="entry name" value="Acyl_CoA_acyltransferase"/>
</dbReference>
<evidence type="ECO:0000313" key="4">
    <source>
        <dbReference type="Proteomes" id="UP001185028"/>
    </source>
</evidence>
<evidence type="ECO:0000256" key="1">
    <source>
        <dbReference type="ARBA" id="ARBA00022679"/>
    </source>
</evidence>
<evidence type="ECO:0000313" key="3">
    <source>
        <dbReference type="EMBL" id="MDR6245394.1"/>
    </source>
</evidence>
<dbReference type="CDD" id="cd04301">
    <property type="entry name" value="NAT_SF"/>
    <property type="match status" value="1"/>
</dbReference>
<sequence>MENTVHMMTFQAEAATTWQARVADMIVHIQQEEYGIPITREQQPDLQDIRGFYQHGNGNFWIACVGEQVVGTIALLDIGEQQVALRKMFVHQDYRGKAWGVSHALLTQALEWARERGVQDIYLGTTPQFKAAHRFYEKNGFAEVEQESLPESFPVMQVDKKFYRYAI</sequence>
<dbReference type="PANTHER" id="PTHR13947">
    <property type="entry name" value="GNAT FAMILY N-ACETYLTRANSFERASE"/>
    <property type="match status" value="1"/>
</dbReference>
<dbReference type="Proteomes" id="UP001185028">
    <property type="component" value="Unassembled WGS sequence"/>
</dbReference>
<dbReference type="PANTHER" id="PTHR13947:SF37">
    <property type="entry name" value="LD18367P"/>
    <property type="match status" value="1"/>
</dbReference>
<proteinExistence type="predicted"/>
<dbReference type="SUPFAM" id="SSF55729">
    <property type="entry name" value="Acyl-CoA N-acyltransferases (Nat)"/>
    <property type="match status" value="1"/>
</dbReference>
<dbReference type="EMBL" id="JAVDQH010000014">
    <property type="protein sequence ID" value="MDR6245394.1"/>
    <property type="molecule type" value="Genomic_DNA"/>
</dbReference>
<protein>
    <submittedName>
        <fullName evidence="3">N-acetylglutamate synthase-like GNAT family acetyltransferase</fullName>
    </submittedName>
</protein>
<dbReference type="InterPro" id="IPR050769">
    <property type="entry name" value="NAT_camello-type"/>
</dbReference>
<comment type="caution">
    <text evidence="3">The sequence shown here is derived from an EMBL/GenBank/DDBJ whole genome shotgun (WGS) entry which is preliminary data.</text>
</comment>
<keyword evidence="4" id="KW-1185">Reference proteome</keyword>
<evidence type="ECO:0000259" key="2">
    <source>
        <dbReference type="PROSITE" id="PS51186"/>
    </source>
</evidence>
<dbReference type="Gene3D" id="3.40.630.30">
    <property type="match status" value="1"/>
</dbReference>
<dbReference type="Pfam" id="PF00583">
    <property type="entry name" value="Acetyltransf_1"/>
    <property type="match status" value="1"/>
</dbReference>
<dbReference type="PROSITE" id="PS51186">
    <property type="entry name" value="GNAT"/>
    <property type="match status" value="1"/>
</dbReference>